<sequence length="192" mass="21846">MAQTSTDNTSPVPNLAFQSIIRPALAGLSNDGKSHKELRSSLNELIQAFKVAEECIPGITQEVLAGILRADGYSMNINEILLRCSNTVTDNFQIERAEPEFVKLEKKANELKTILGKIPDDIKDRTKFLQTIKDIASAIKELLDSVNQVLKTYQDQGRIKEYRKTLEQNKREFVKYSKSFSDTLKQYFKDQK</sequence>
<dbReference type="GO" id="GO:0090443">
    <property type="term" value="C:FAR/SIN/STRIPAK complex"/>
    <property type="evidence" value="ECO:0007669"/>
    <property type="project" value="TreeGrafter"/>
</dbReference>
<dbReference type="OrthoDB" id="6017654at2759"/>
<dbReference type="EnsemblMetazoa" id="CLYHEMT005756.1">
    <property type="protein sequence ID" value="CLYHEMP005756.1"/>
    <property type="gene ID" value="CLYHEMG005756"/>
</dbReference>
<dbReference type="RefSeq" id="XP_066911861.1">
    <property type="nucleotide sequence ID" value="XM_067055760.1"/>
</dbReference>
<evidence type="ECO:0000256" key="5">
    <source>
        <dbReference type="ARBA" id="ARBA00022490"/>
    </source>
</evidence>
<feature type="domain" description="Programmed cell death protein 10 dimerisation" evidence="7">
    <location>
        <begin position="10"/>
        <end position="71"/>
    </location>
</feature>
<evidence type="ECO:0000313" key="9">
    <source>
        <dbReference type="Proteomes" id="UP000594262"/>
    </source>
</evidence>
<comment type="subcellular location">
    <subcellularLocation>
        <location evidence="1">Cell membrane</location>
        <topology evidence="1">Peripheral membrane protein</topology>
    </subcellularLocation>
    <subcellularLocation>
        <location evidence="2">Cytoplasm</location>
    </subcellularLocation>
</comment>
<dbReference type="PANTHER" id="PTHR13250">
    <property type="entry name" value="TF-1 CELL APOPTOSIS RELATED PROTEIN-15"/>
    <property type="match status" value="1"/>
</dbReference>
<dbReference type="PANTHER" id="PTHR13250:SF1">
    <property type="entry name" value="PROGRAMMED CELL DEATH PROTEIN 10"/>
    <property type="match status" value="1"/>
</dbReference>
<reference evidence="8" key="1">
    <citation type="submission" date="2021-01" db="UniProtKB">
        <authorList>
            <consortium name="EnsemblMetazoa"/>
        </authorList>
    </citation>
    <scope>IDENTIFICATION</scope>
</reference>
<accession>A0A7M5UXE5</accession>
<dbReference type="GO" id="GO:0005737">
    <property type="term" value="C:cytoplasm"/>
    <property type="evidence" value="ECO:0007669"/>
    <property type="project" value="UniProtKB-SubCell"/>
</dbReference>
<keyword evidence="6" id="KW-0472">Membrane</keyword>
<dbReference type="Gene3D" id="1.20.120.1950">
    <property type="match status" value="1"/>
</dbReference>
<dbReference type="InterPro" id="IPR048288">
    <property type="entry name" value="PDCD10_N"/>
</dbReference>
<dbReference type="GO" id="GO:0019901">
    <property type="term" value="F:protein kinase binding"/>
    <property type="evidence" value="ECO:0007669"/>
    <property type="project" value="TreeGrafter"/>
</dbReference>
<dbReference type="GeneID" id="136799077"/>
<evidence type="ECO:0000259" key="7">
    <source>
        <dbReference type="Pfam" id="PF20929"/>
    </source>
</evidence>
<dbReference type="GO" id="GO:0005886">
    <property type="term" value="C:plasma membrane"/>
    <property type="evidence" value="ECO:0007669"/>
    <property type="project" value="UniProtKB-SubCell"/>
</dbReference>
<name>A0A7M5UXE5_9CNID</name>
<evidence type="ECO:0000256" key="4">
    <source>
        <dbReference type="ARBA" id="ARBA00022475"/>
    </source>
</evidence>
<evidence type="ECO:0000256" key="6">
    <source>
        <dbReference type="ARBA" id="ARBA00023136"/>
    </source>
</evidence>
<evidence type="ECO:0000256" key="3">
    <source>
        <dbReference type="ARBA" id="ARBA00009181"/>
    </source>
</evidence>
<dbReference type="GO" id="GO:1903358">
    <property type="term" value="P:regulation of Golgi organization"/>
    <property type="evidence" value="ECO:0007669"/>
    <property type="project" value="TreeGrafter"/>
</dbReference>
<organism evidence="8 9">
    <name type="scientific">Clytia hemisphaerica</name>
    <dbReference type="NCBI Taxonomy" id="252671"/>
    <lineage>
        <taxon>Eukaryota</taxon>
        <taxon>Metazoa</taxon>
        <taxon>Cnidaria</taxon>
        <taxon>Hydrozoa</taxon>
        <taxon>Hydroidolina</taxon>
        <taxon>Leptothecata</taxon>
        <taxon>Obeliida</taxon>
        <taxon>Clytiidae</taxon>
        <taxon>Clytia</taxon>
    </lineage>
</organism>
<keyword evidence="9" id="KW-1185">Reference proteome</keyword>
<dbReference type="InterPro" id="IPR009652">
    <property type="entry name" value="PDCD10"/>
</dbReference>
<dbReference type="AlphaFoldDB" id="A0A7M5UXE5"/>
<dbReference type="Pfam" id="PF06840">
    <property type="entry name" value="PDC10_C"/>
    <property type="match status" value="1"/>
</dbReference>
<protein>
    <recommendedName>
        <fullName evidence="7">Programmed cell death protein 10 dimerisation domain-containing protein</fullName>
    </recommendedName>
</protein>
<comment type="similarity">
    <text evidence="3">Belongs to the PDCD10 family.</text>
</comment>
<dbReference type="Proteomes" id="UP000594262">
    <property type="component" value="Unplaced"/>
</dbReference>
<keyword evidence="5" id="KW-0963">Cytoplasm</keyword>
<evidence type="ECO:0000256" key="1">
    <source>
        <dbReference type="ARBA" id="ARBA00004202"/>
    </source>
</evidence>
<dbReference type="InterPro" id="IPR053750">
    <property type="entry name" value="PDCD10_Homolog"/>
</dbReference>
<keyword evidence="4" id="KW-1003">Cell membrane</keyword>
<dbReference type="Pfam" id="PF20929">
    <property type="entry name" value="PDCD10_N"/>
    <property type="match status" value="1"/>
</dbReference>
<evidence type="ECO:0000256" key="2">
    <source>
        <dbReference type="ARBA" id="ARBA00004496"/>
    </source>
</evidence>
<evidence type="ECO:0000313" key="8">
    <source>
        <dbReference type="EnsemblMetazoa" id="CLYHEMP005756.1"/>
    </source>
</evidence>
<proteinExistence type="inferred from homology"/>